<evidence type="ECO:0000313" key="3">
    <source>
        <dbReference type="Proteomes" id="UP001162261"/>
    </source>
</evidence>
<keyword evidence="2" id="KW-0012">Acyltransferase</keyword>
<dbReference type="PROSITE" id="PS51186">
    <property type="entry name" value="GNAT"/>
    <property type="match status" value="1"/>
</dbReference>
<accession>A0AA42XII9</accession>
<dbReference type="Proteomes" id="UP001162261">
    <property type="component" value="Unassembled WGS sequence"/>
</dbReference>
<dbReference type="GO" id="GO:0016747">
    <property type="term" value="F:acyltransferase activity, transferring groups other than amino-acyl groups"/>
    <property type="evidence" value="ECO:0007669"/>
    <property type="project" value="InterPro"/>
</dbReference>
<dbReference type="CDD" id="cd04301">
    <property type="entry name" value="NAT_SF"/>
    <property type="match status" value="1"/>
</dbReference>
<feature type="domain" description="N-acetyltransferase" evidence="1">
    <location>
        <begin position="3"/>
        <end position="156"/>
    </location>
</feature>
<dbReference type="EMBL" id="JAOCLH010000032">
    <property type="protein sequence ID" value="MDH2173524.1"/>
    <property type="molecule type" value="Genomic_DNA"/>
</dbReference>
<reference evidence="2" key="1">
    <citation type="submission" date="2022-09" db="EMBL/GenBank/DDBJ databases">
        <title>Intensive care unit water sources are persistently colonized with multi-drug resistant bacteria and are the site of extensive horizontal gene transfer of antibiotic resistance genes.</title>
        <authorList>
            <person name="Diorio-Toth L."/>
        </authorList>
    </citation>
    <scope>NUCLEOTIDE SEQUENCE</scope>
    <source>
        <strain evidence="2">GD03649</strain>
    </source>
</reference>
<dbReference type="Gene3D" id="3.40.630.30">
    <property type="match status" value="1"/>
</dbReference>
<evidence type="ECO:0000313" key="2">
    <source>
        <dbReference type="EMBL" id="MDH2173524.1"/>
    </source>
</evidence>
<dbReference type="SUPFAM" id="SSF55729">
    <property type="entry name" value="Acyl-CoA N-acyltransferases (Nat)"/>
    <property type="match status" value="1"/>
</dbReference>
<keyword evidence="2" id="KW-0808">Transferase</keyword>
<sequence>MEKLVRKAHQNDLTNISEIHHKSFIRQADSKQWIASTLAAYPRFFCHVIVSDKTVGYIFWAQKSGFREEVILELDQIAIHPDFQGLGLSKKLIIESLKDVENELLQRNQKIKSVLVTTGVNNFARKIYEDLLSAQEVAIISDLYSAPEVYLKADRKDLVFLG</sequence>
<name>A0AA42XII9_ACIJO</name>
<dbReference type="EC" id="2.3.1.-" evidence="2"/>
<dbReference type="InterPro" id="IPR000182">
    <property type="entry name" value="GNAT_dom"/>
</dbReference>
<protein>
    <submittedName>
        <fullName evidence="2">GNAT family N-acetyltransferase</fullName>
        <ecNumber evidence="2">2.3.1.-</ecNumber>
    </submittedName>
</protein>
<dbReference type="InterPro" id="IPR016181">
    <property type="entry name" value="Acyl_CoA_acyltransferase"/>
</dbReference>
<dbReference type="Pfam" id="PF00583">
    <property type="entry name" value="Acetyltransf_1"/>
    <property type="match status" value="1"/>
</dbReference>
<dbReference type="AlphaFoldDB" id="A0AA42XII9"/>
<proteinExistence type="predicted"/>
<dbReference type="RefSeq" id="WP_195728903.1">
    <property type="nucleotide sequence ID" value="NZ_CP059080.1"/>
</dbReference>
<gene>
    <name evidence="2" type="ORF">N5J46_14015</name>
</gene>
<comment type="caution">
    <text evidence="2">The sequence shown here is derived from an EMBL/GenBank/DDBJ whole genome shotgun (WGS) entry which is preliminary data.</text>
</comment>
<evidence type="ECO:0000259" key="1">
    <source>
        <dbReference type="PROSITE" id="PS51186"/>
    </source>
</evidence>
<organism evidence="2 3">
    <name type="scientific">Acinetobacter johnsonii</name>
    <dbReference type="NCBI Taxonomy" id="40214"/>
    <lineage>
        <taxon>Bacteria</taxon>
        <taxon>Pseudomonadati</taxon>
        <taxon>Pseudomonadota</taxon>
        <taxon>Gammaproteobacteria</taxon>
        <taxon>Moraxellales</taxon>
        <taxon>Moraxellaceae</taxon>
        <taxon>Acinetobacter</taxon>
    </lineage>
</organism>